<evidence type="ECO:0000256" key="6">
    <source>
        <dbReference type="ARBA" id="ARBA00022694"/>
    </source>
</evidence>
<dbReference type="PROSITE" id="PS51684">
    <property type="entry name" value="SAM_MT_TRM5_TYW2"/>
    <property type="match status" value="1"/>
</dbReference>
<evidence type="ECO:0000256" key="4">
    <source>
        <dbReference type="ARBA" id="ARBA00022679"/>
    </source>
</evidence>
<dbReference type="InterPro" id="IPR030382">
    <property type="entry name" value="MeTrfase_TRM5/TYW2"/>
</dbReference>
<organism evidence="12 13">
    <name type="scientific">Tegillarca granosa</name>
    <name type="common">Malaysian cockle</name>
    <name type="synonym">Anadara granosa</name>
    <dbReference type="NCBI Taxonomy" id="220873"/>
    <lineage>
        <taxon>Eukaryota</taxon>
        <taxon>Metazoa</taxon>
        <taxon>Spiralia</taxon>
        <taxon>Lophotrochozoa</taxon>
        <taxon>Mollusca</taxon>
        <taxon>Bivalvia</taxon>
        <taxon>Autobranchia</taxon>
        <taxon>Pteriomorphia</taxon>
        <taxon>Arcoida</taxon>
        <taxon>Arcoidea</taxon>
        <taxon>Arcidae</taxon>
        <taxon>Tegillarca</taxon>
    </lineage>
</organism>
<evidence type="ECO:0000256" key="10">
    <source>
        <dbReference type="HAMAP-Rule" id="MF_03152"/>
    </source>
</evidence>
<keyword evidence="2 10" id="KW-0963">Cytoplasm</keyword>
<keyword evidence="7 10" id="KW-0496">Mitochondrion</keyword>
<dbReference type="InterPro" id="IPR056743">
    <property type="entry name" value="TRM5-TYW2-like_MTfase"/>
</dbReference>
<evidence type="ECO:0000256" key="2">
    <source>
        <dbReference type="ARBA" id="ARBA00022490"/>
    </source>
</evidence>
<evidence type="ECO:0000313" key="12">
    <source>
        <dbReference type="EMBL" id="KAJ8305113.1"/>
    </source>
</evidence>
<keyword evidence="3 10" id="KW-0489">Methyltransferase</keyword>
<dbReference type="Gene3D" id="3.30.300.110">
    <property type="entry name" value="Met-10+ protein-like domains"/>
    <property type="match status" value="1"/>
</dbReference>
<reference evidence="12 13" key="1">
    <citation type="submission" date="2022-12" db="EMBL/GenBank/DDBJ databases">
        <title>Chromosome-level genome of Tegillarca granosa.</title>
        <authorList>
            <person name="Kim J."/>
        </authorList>
    </citation>
    <scope>NUCLEOTIDE SEQUENCE [LARGE SCALE GENOMIC DNA]</scope>
    <source>
        <strain evidence="12">Teg-2019</strain>
        <tissue evidence="12">Adductor muscle</tissue>
    </source>
</reference>
<evidence type="ECO:0000313" key="13">
    <source>
        <dbReference type="Proteomes" id="UP001217089"/>
    </source>
</evidence>
<comment type="caution">
    <text evidence="12">The sequence shown here is derived from an EMBL/GenBank/DDBJ whole genome shotgun (WGS) entry which is preliminary data.</text>
</comment>
<dbReference type="InterPro" id="IPR025792">
    <property type="entry name" value="tRNA_Gua_MeTrfase_euk"/>
</dbReference>
<sequence>MQSLEEKTSIEDNIVAFDRSPPSSVRGMKVLDRNAFKKVIQVPSIAVPCKDLKSLLRKVKPYLFKFRFINAVADLAKNDPAFKSYKLLLLDPDSCGSVEKIPGRQVFLDKTPTIKTVVNKLNTIDNTFRNFQMEVLAGEENFVTRVRENGFVFEMDFSKVYWNSRLGTEHQRIVSELNEGDVLYDIFAGVGPFAIPAAKKAVFVYANDLNPASFEALEKNTKIRENKVNSEFIKCYNLDGREFIKTVIKKDLSERLCNRTVDGEETRKTKIHIVMNLPAIAVEFLDTFRGLLANFKKDIADSLYLPYVYCYFFSKNVDYPEDELRERLKSSIGDLPPGYSVRFVRNVAPKKDMFCFNFQLSRSYLCDEEDEIKEDVKKCQEKSSGTLDIAEEKTDIEDEVERKQKYNLEGCEPDQKKLKLDTS</sequence>
<comment type="function">
    <text evidence="10">Specifically methylates the N1 position of guanosine-37 in various cytoplasmic and mitochondrial tRNAs. Methylation is not dependent on the nature of the nucleoside 5' of the target nucleoside. This is the first step in the biosynthesis of wybutosine (yW), a modified base adjacent to the anticodon of tRNAs and required for accurate decoding.</text>
</comment>
<dbReference type="Gene3D" id="3.40.50.150">
    <property type="entry name" value="Vaccinia Virus protein VP39"/>
    <property type="match status" value="1"/>
</dbReference>
<dbReference type="EMBL" id="JARBDR010000867">
    <property type="protein sequence ID" value="KAJ8305113.1"/>
    <property type="molecule type" value="Genomic_DNA"/>
</dbReference>
<keyword evidence="4 10" id="KW-0808">Transferase</keyword>
<name>A0ABQ9EPD8_TEGGR</name>
<comment type="function">
    <text evidence="9">Involved in mitochondrial tRNA methylation. Specifically methylates the N1 position of guanosine-37 in various tRNAs. Methylation is not dependent on the nature of the nucleoside 5' of the target nucleoside. This is the first step in the biosynthesis of wybutosine (yW), a modified base adjacent to the anticodon of tRNAs and required for accurate decoding.</text>
</comment>
<dbReference type="Pfam" id="PF02475">
    <property type="entry name" value="TRM5-TYW2_MTfase"/>
    <property type="match status" value="1"/>
</dbReference>
<comment type="subcellular location">
    <subcellularLocation>
        <location evidence="10">Mitochondrion matrix</location>
    </subcellularLocation>
    <subcellularLocation>
        <location evidence="10">Nucleus</location>
    </subcellularLocation>
    <subcellularLocation>
        <location evidence="10">Cytoplasm</location>
    </subcellularLocation>
    <text evidence="10">Predominantly in the mitochondria and in the nucleus.</text>
</comment>
<dbReference type="PANTHER" id="PTHR23245:SF36">
    <property type="entry name" value="TRNA (GUANINE(37)-N1)-METHYLTRANSFERASE"/>
    <property type="match status" value="1"/>
</dbReference>
<keyword evidence="8 10" id="KW-0539">Nucleus</keyword>
<feature type="domain" description="SAM-dependent methyltransferase TRM5/TYW2-type" evidence="11">
    <location>
        <begin position="66"/>
        <end position="362"/>
    </location>
</feature>
<comment type="catalytic activity">
    <reaction evidence="10">
        <text>guanosine(37) in tRNA + S-adenosyl-L-methionine = N(1)-methylguanosine(37) in tRNA + S-adenosyl-L-homocysteine + H(+)</text>
        <dbReference type="Rhea" id="RHEA:36899"/>
        <dbReference type="Rhea" id="RHEA-COMP:10145"/>
        <dbReference type="Rhea" id="RHEA-COMP:10147"/>
        <dbReference type="ChEBI" id="CHEBI:15378"/>
        <dbReference type="ChEBI" id="CHEBI:57856"/>
        <dbReference type="ChEBI" id="CHEBI:59789"/>
        <dbReference type="ChEBI" id="CHEBI:73542"/>
        <dbReference type="ChEBI" id="CHEBI:74269"/>
        <dbReference type="EC" id="2.1.1.228"/>
    </reaction>
</comment>
<evidence type="ECO:0000259" key="11">
    <source>
        <dbReference type="PROSITE" id="PS51684"/>
    </source>
</evidence>
<feature type="binding site" evidence="10">
    <location>
        <begin position="239"/>
        <end position="240"/>
    </location>
    <ligand>
        <name>S-adenosyl-L-methionine</name>
        <dbReference type="ChEBI" id="CHEBI:59789"/>
    </ligand>
</feature>
<evidence type="ECO:0000256" key="5">
    <source>
        <dbReference type="ARBA" id="ARBA00022691"/>
    </source>
</evidence>
<evidence type="ECO:0000256" key="9">
    <source>
        <dbReference type="ARBA" id="ARBA00045951"/>
    </source>
</evidence>
<comment type="similarity">
    <text evidence="10">Belongs to the TRM5 / TYW2 family.</text>
</comment>
<dbReference type="InterPro" id="IPR029063">
    <property type="entry name" value="SAM-dependent_MTases_sf"/>
</dbReference>
<dbReference type="PANTHER" id="PTHR23245">
    <property type="entry name" value="TRNA METHYLTRANSFERASE"/>
    <property type="match status" value="1"/>
</dbReference>
<evidence type="ECO:0000256" key="3">
    <source>
        <dbReference type="ARBA" id="ARBA00022603"/>
    </source>
</evidence>
<gene>
    <name evidence="12" type="ORF">KUTeg_017338</name>
</gene>
<dbReference type="SUPFAM" id="SSF53335">
    <property type="entry name" value="S-adenosyl-L-methionine-dependent methyltransferases"/>
    <property type="match status" value="1"/>
</dbReference>
<protein>
    <recommendedName>
        <fullName evidence="10">tRNA (guanine(37)-N1)-methyltransferase</fullName>
        <ecNumber evidence="10">2.1.1.228</ecNumber>
    </recommendedName>
    <alternativeName>
        <fullName evidence="10">M1G-methyltransferase</fullName>
    </alternativeName>
    <alternativeName>
        <fullName evidence="10">tRNA [GM37] methyltransferase</fullName>
    </alternativeName>
    <alternativeName>
        <fullName evidence="10">tRNA methyltransferase 5 homolog</fullName>
    </alternativeName>
</protein>
<proteinExistence type="inferred from homology"/>
<dbReference type="EC" id="2.1.1.228" evidence="10"/>
<feature type="binding site" evidence="10">
    <location>
        <position position="276"/>
    </location>
    <ligand>
        <name>S-adenosyl-L-methionine</name>
        <dbReference type="ChEBI" id="CHEBI:59789"/>
    </ligand>
</feature>
<dbReference type="HAMAP" id="MF_03152">
    <property type="entry name" value="TRM5"/>
    <property type="match status" value="1"/>
</dbReference>
<feature type="binding site" evidence="10">
    <location>
        <position position="170"/>
    </location>
    <ligand>
        <name>S-adenosyl-L-methionine</name>
        <dbReference type="ChEBI" id="CHEBI:59789"/>
    </ligand>
</feature>
<comment type="similarity">
    <text evidence="1">Belongs to the class I-like SAM-binding methyltransferase superfamily. TRM5/TYW2 family.</text>
</comment>
<accession>A0ABQ9EPD8</accession>
<dbReference type="Proteomes" id="UP001217089">
    <property type="component" value="Unassembled WGS sequence"/>
</dbReference>
<feature type="binding site" evidence="10">
    <location>
        <begin position="208"/>
        <end position="209"/>
    </location>
    <ligand>
        <name>S-adenosyl-L-methionine</name>
        <dbReference type="ChEBI" id="CHEBI:59789"/>
    </ligand>
</feature>
<evidence type="ECO:0000256" key="8">
    <source>
        <dbReference type="ARBA" id="ARBA00023242"/>
    </source>
</evidence>
<evidence type="ECO:0000256" key="1">
    <source>
        <dbReference type="ARBA" id="ARBA00009775"/>
    </source>
</evidence>
<evidence type="ECO:0000256" key="7">
    <source>
        <dbReference type="ARBA" id="ARBA00023128"/>
    </source>
</evidence>
<keyword evidence="5 10" id="KW-0949">S-adenosyl-L-methionine</keyword>
<keyword evidence="13" id="KW-1185">Reference proteome</keyword>
<keyword evidence="6 10" id="KW-0819">tRNA processing</keyword>
<comment type="subunit">
    <text evidence="10">Monomer.</text>
</comment>